<name>A0A7C8GSL6_9BACI</name>
<dbReference type="Proteomes" id="UP000480246">
    <property type="component" value="Unassembled WGS sequence"/>
</dbReference>
<feature type="transmembrane region" description="Helical" evidence="1">
    <location>
        <begin position="185"/>
        <end position="207"/>
    </location>
</feature>
<sequence>MLYLLSMMIMCFLLITIFTWRKIYIKTSTMAAVMAIGIITQGVLTNYFGSEDISFYGKLLSILNISLWLSFLFSLVLALRNKQFRNIHYENPINRFGIGTWIAGTSICSILICNNFPGWILFVKYLTVLNILLWMTYITISIIALRDIYRLKLTKDVHGILLLTTVSTQSLVLLLNTVFNMEMVYYINVFLILMGIILYLVCLMFIINRYSSNFENFNIEADWKNTNCILHGAVSITGLACIFSHAVHDSVITVVWVVSATAFLVVEVIEINRLFKRIKRYGIQKGIFVYDVTQWSRIFTFGMFYAFTFKSYTGTGWLSQTQSLVIHIGVWVILLLIIIELILSMRGILSSYQWSRMRVKG</sequence>
<dbReference type="InterPro" id="IPR038665">
    <property type="entry name" value="Voltage-dep_anion_channel_sf"/>
</dbReference>
<keyword evidence="1" id="KW-0812">Transmembrane</keyword>
<feature type="transmembrane region" description="Helical" evidence="1">
    <location>
        <begin position="328"/>
        <end position="349"/>
    </location>
</feature>
<keyword evidence="1" id="KW-1133">Transmembrane helix</keyword>
<evidence type="ECO:0000256" key="1">
    <source>
        <dbReference type="SAM" id="Phobius"/>
    </source>
</evidence>
<accession>A0A7C8GSL6</accession>
<evidence type="ECO:0000313" key="2">
    <source>
        <dbReference type="EMBL" id="KAB8133614.1"/>
    </source>
</evidence>
<feature type="transmembrane region" description="Helical" evidence="1">
    <location>
        <begin position="100"/>
        <end position="122"/>
    </location>
</feature>
<organism evidence="2 3">
    <name type="scientific">Gracilibacillus oryzae</name>
    <dbReference type="NCBI Taxonomy" id="1672701"/>
    <lineage>
        <taxon>Bacteria</taxon>
        <taxon>Bacillati</taxon>
        <taxon>Bacillota</taxon>
        <taxon>Bacilli</taxon>
        <taxon>Bacillales</taxon>
        <taxon>Bacillaceae</taxon>
        <taxon>Gracilibacillus</taxon>
    </lineage>
</organism>
<dbReference type="AlphaFoldDB" id="A0A7C8GSL6"/>
<reference evidence="2 3" key="1">
    <citation type="submission" date="2019-10" db="EMBL/GenBank/DDBJ databases">
        <title>Gracilibacillus sp. nov. isolated from rice seeds.</title>
        <authorList>
            <person name="He S."/>
        </authorList>
    </citation>
    <scope>NUCLEOTIDE SEQUENCE [LARGE SCALE GENOMIC DNA]</scope>
    <source>
        <strain evidence="2 3">TD8</strain>
    </source>
</reference>
<evidence type="ECO:0000313" key="3">
    <source>
        <dbReference type="Proteomes" id="UP000480246"/>
    </source>
</evidence>
<dbReference type="EMBL" id="WEID01000057">
    <property type="protein sequence ID" value="KAB8133614.1"/>
    <property type="molecule type" value="Genomic_DNA"/>
</dbReference>
<feature type="transmembrane region" description="Helical" evidence="1">
    <location>
        <begin position="228"/>
        <end position="247"/>
    </location>
</feature>
<dbReference type="RefSeq" id="WP_153403678.1">
    <property type="nucleotide sequence ID" value="NZ_ML762431.1"/>
</dbReference>
<feature type="transmembrane region" description="Helical" evidence="1">
    <location>
        <begin position="128"/>
        <end position="145"/>
    </location>
</feature>
<dbReference type="Gene3D" id="1.50.10.150">
    <property type="entry name" value="Voltage-dependent anion channel"/>
    <property type="match status" value="1"/>
</dbReference>
<keyword evidence="1" id="KW-0472">Membrane</keyword>
<keyword evidence="3" id="KW-1185">Reference proteome</keyword>
<comment type="caution">
    <text evidence="2">The sequence shown here is derived from an EMBL/GenBank/DDBJ whole genome shotgun (WGS) entry which is preliminary data.</text>
</comment>
<gene>
    <name evidence="2" type="ORF">F9U64_11945</name>
</gene>
<dbReference type="OrthoDB" id="2734473at2"/>
<feature type="transmembrane region" description="Helical" evidence="1">
    <location>
        <begin position="157"/>
        <end position="179"/>
    </location>
</feature>
<protein>
    <recommendedName>
        <fullName evidence="4">Voltage-dependent anion channel</fullName>
    </recommendedName>
</protein>
<feature type="transmembrane region" description="Helical" evidence="1">
    <location>
        <begin position="31"/>
        <end position="49"/>
    </location>
</feature>
<proteinExistence type="predicted"/>
<evidence type="ECO:0008006" key="4">
    <source>
        <dbReference type="Google" id="ProtNLM"/>
    </source>
</evidence>
<feature type="transmembrane region" description="Helical" evidence="1">
    <location>
        <begin position="6"/>
        <end position="24"/>
    </location>
</feature>
<feature type="transmembrane region" description="Helical" evidence="1">
    <location>
        <begin position="253"/>
        <end position="275"/>
    </location>
</feature>
<feature type="transmembrane region" description="Helical" evidence="1">
    <location>
        <begin position="287"/>
        <end position="308"/>
    </location>
</feature>
<feature type="transmembrane region" description="Helical" evidence="1">
    <location>
        <begin position="55"/>
        <end position="79"/>
    </location>
</feature>